<evidence type="ECO:0000256" key="1">
    <source>
        <dbReference type="SAM" id="MobiDB-lite"/>
    </source>
</evidence>
<evidence type="ECO:0008006" key="5">
    <source>
        <dbReference type="Google" id="ProtNLM"/>
    </source>
</evidence>
<dbReference type="AlphaFoldDB" id="A0A1Y6D177"/>
<dbReference type="EMBL" id="FXAM01000001">
    <property type="protein sequence ID" value="SMF96679.1"/>
    <property type="molecule type" value="Genomic_DNA"/>
</dbReference>
<dbReference type="STRING" id="1760988.SAMN02949497_4085"/>
<accession>A0A1Y6D177</accession>
<gene>
    <name evidence="3" type="ORF">SAMN02949497_4085</name>
</gene>
<keyword evidence="4" id="KW-1185">Reference proteome</keyword>
<keyword evidence="2" id="KW-0732">Signal</keyword>
<reference evidence="3 4" key="1">
    <citation type="submission" date="2016-12" db="EMBL/GenBank/DDBJ databases">
        <authorList>
            <person name="Song W.-J."/>
            <person name="Kurnit D.M."/>
        </authorList>
    </citation>
    <scope>NUCLEOTIDE SEQUENCE [LARGE SCALE GENOMIC DNA]</scope>
    <source>
        <strain evidence="3 4">175</strain>
    </source>
</reference>
<evidence type="ECO:0000313" key="3">
    <source>
        <dbReference type="EMBL" id="SMF96679.1"/>
    </source>
</evidence>
<dbReference type="InterPro" id="IPR021953">
    <property type="entry name" value="DUF3570"/>
</dbReference>
<organism evidence="3 4">
    <name type="scientific">Methylomagnum ishizawai</name>
    <dbReference type="NCBI Taxonomy" id="1760988"/>
    <lineage>
        <taxon>Bacteria</taxon>
        <taxon>Pseudomonadati</taxon>
        <taxon>Pseudomonadota</taxon>
        <taxon>Gammaproteobacteria</taxon>
        <taxon>Methylococcales</taxon>
        <taxon>Methylococcaceae</taxon>
        <taxon>Methylomagnum</taxon>
    </lineage>
</organism>
<dbReference type="Proteomes" id="UP000192923">
    <property type="component" value="Unassembled WGS sequence"/>
</dbReference>
<feature type="signal peptide" evidence="2">
    <location>
        <begin position="1"/>
        <end position="28"/>
    </location>
</feature>
<sequence length="846" mass="92536">MAAPESPALRALTAAALALPGLAQPLHAAEGDEATFQYGHYKETARELYLGERSAYNPIQVDNLSGGGKFTLMDRWKLAFHYAQDTWSGATPITSAPLALGGNNYPSNNAAISGATPLILGNNTLMYDRQFNPYRLDLDSGDYVKDARLVQTIATASPETRQQGDFRLAYQWDEAEASVNGGVSEEPDYHSAFAGLGGRLDLNQKLTALNLGLDYTNSDIAAHLDPNASPYYDYSNYANQVQVQPGPFGVEIKTLRAVRQDWNTHFSVAQVLTKDALVESGVGYTRSTGYLANPYKVVDFVFVDPDQTPVDTGIPGLPALLTPEVQAVLERRPDARDQVTWDARYVQYVEPLDAALHFDYRFYHDDWGIDAHTFHLDWAQPLGWGWTVTPRFRYYSQSAADFYQPYFLFQQAEPKSGGQFNLAQVPLKAYSSDYRLSGFGALSGGVTVQKKVGKALTLEGGFEYYTHAGDLKLGGGGEASYANFDYYQFNAGLRLDLSAPLSLDIGDGDDHAHHSHKGHAMAHAPAGVMFGHMLERAGETMVGYRYMYSLQSGGSGAMLNGTASVGDAVVVAQGCGGKNRCSYAPSRMAMNMHMLDLMYAPTDWLNLMLMPQFMDMDMDFRQLDGAPPPSGESHNHGGAPRHATGGVGDIGMYALFKLFEMPGHHVHTALGFTAPSGNAGLKMPSSQTFYDYGMQLGSGTWDFRPSLTYTGQDGAWSWGGQLNAIARLESRNEFGYALGDLFQSSLWGGYNLLDWLSASLRGVYTAQGAIQGQYNGPHSETATFDIPANYGGHYWDLGFGLAAMVPEGTFQGNQFAVEWLQPLEDDAHGYQLQRTGSLSATWHLMF</sequence>
<feature type="chain" id="PRO_5012915676" description="DUF3570 domain-containing protein" evidence="2">
    <location>
        <begin position="29"/>
        <end position="846"/>
    </location>
</feature>
<name>A0A1Y6D177_9GAMM</name>
<protein>
    <recommendedName>
        <fullName evidence="5">DUF3570 domain-containing protein</fullName>
    </recommendedName>
</protein>
<evidence type="ECO:0000313" key="4">
    <source>
        <dbReference type="Proteomes" id="UP000192923"/>
    </source>
</evidence>
<dbReference type="Pfam" id="PF12094">
    <property type="entry name" value="DUF3570"/>
    <property type="match status" value="1"/>
</dbReference>
<evidence type="ECO:0000256" key="2">
    <source>
        <dbReference type="SAM" id="SignalP"/>
    </source>
</evidence>
<proteinExistence type="predicted"/>
<feature type="region of interest" description="Disordered" evidence="1">
    <location>
        <begin position="622"/>
        <end position="642"/>
    </location>
</feature>